<sequence length="117" mass="13654">MDDYCGISWVLDDLHDSLLLECYLAVEELGPVMAAIENGHTRTVKLFLLLTSWSVTEEMLTKARTSKRQETIEFLEDWKERPRVLEVADKDRIRISWNYWLLGQGFRDGLGWFDDAA</sequence>
<organism evidence="1 2">
    <name type="scientific">Metarhizium humberi</name>
    <dbReference type="NCBI Taxonomy" id="2596975"/>
    <lineage>
        <taxon>Eukaryota</taxon>
        <taxon>Fungi</taxon>
        <taxon>Dikarya</taxon>
        <taxon>Ascomycota</taxon>
        <taxon>Pezizomycotina</taxon>
        <taxon>Sordariomycetes</taxon>
        <taxon>Hypocreomycetidae</taxon>
        <taxon>Hypocreales</taxon>
        <taxon>Clavicipitaceae</taxon>
        <taxon>Metarhizium</taxon>
    </lineage>
</organism>
<accession>A0A9P8MBW3</accession>
<keyword evidence="2" id="KW-1185">Reference proteome</keyword>
<evidence type="ECO:0000313" key="2">
    <source>
        <dbReference type="Proteomes" id="UP000764110"/>
    </source>
</evidence>
<comment type="caution">
    <text evidence="1">The sequence shown here is derived from an EMBL/GenBank/DDBJ whole genome shotgun (WGS) entry which is preliminary data.</text>
</comment>
<gene>
    <name evidence="1" type="ORF">MHUMG1_04554</name>
</gene>
<name>A0A9P8MBW3_9HYPO</name>
<protein>
    <submittedName>
        <fullName evidence="1">Uncharacterized protein</fullName>
    </submittedName>
</protein>
<proteinExistence type="predicted"/>
<dbReference type="AlphaFoldDB" id="A0A9P8MBW3"/>
<dbReference type="Proteomes" id="UP000764110">
    <property type="component" value="Unassembled WGS sequence"/>
</dbReference>
<reference evidence="1 2" key="1">
    <citation type="submission" date="2020-07" db="EMBL/GenBank/DDBJ databases">
        <title>Metarhizium humberi genome.</title>
        <authorList>
            <person name="Lysoe E."/>
        </authorList>
    </citation>
    <scope>NUCLEOTIDE SEQUENCE [LARGE SCALE GENOMIC DNA]</scope>
    <source>
        <strain evidence="1 2">ESALQ1638</strain>
    </source>
</reference>
<evidence type="ECO:0000313" key="1">
    <source>
        <dbReference type="EMBL" id="KAH0597177.1"/>
    </source>
</evidence>
<dbReference type="EMBL" id="JACEFI010000007">
    <property type="protein sequence ID" value="KAH0597177.1"/>
    <property type="molecule type" value="Genomic_DNA"/>
</dbReference>